<protein>
    <submittedName>
        <fullName evidence="2">Uncharacterized protein</fullName>
    </submittedName>
</protein>
<dbReference type="GeneID" id="81385611"/>
<proteinExistence type="predicted"/>
<keyword evidence="1" id="KW-0732">Signal</keyword>
<dbReference type="AlphaFoldDB" id="A0A9W9NWL3"/>
<keyword evidence="3" id="KW-1185">Reference proteome</keyword>
<dbReference type="RefSeq" id="XP_056499885.1">
    <property type="nucleotide sequence ID" value="XM_056646444.1"/>
</dbReference>
<evidence type="ECO:0000313" key="3">
    <source>
        <dbReference type="Proteomes" id="UP001147733"/>
    </source>
</evidence>
<reference evidence="2" key="2">
    <citation type="journal article" date="2023" name="IMA Fungus">
        <title>Comparative genomic study of the Penicillium genus elucidates a diverse pangenome and 15 lateral gene transfer events.</title>
        <authorList>
            <person name="Petersen C."/>
            <person name="Sorensen T."/>
            <person name="Nielsen M.R."/>
            <person name="Sondergaard T.E."/>
            <person name="Sorensen J.L."/>
            <person name="Fitzpatrick D.A."/>
            <person name="Frisvad J.C."/>
            <person name="Nielsen K.L."/>
        </authorList>
    </citation>
    <scope>NUCLEOTIDE SEQUENCE</scope>
    <source>
        <strain evidence="2">IBT 23319</strain>
    </source>
</reference>
<accession>A0A9W9NWL3</accession>
<evidence type="ECO:0000313" key="2">
    <source>
        <dbReference type="EMBL" id="KAJ5227520.1"/>
    </source>
</evidence>
<dbReference type="EMBL" id="JAPQKT010000006">
    <property type="protein sequence ID" value="KAJ5227520.1"/>
    <property type="molecule type" value="Genomic_DNA"/>
</dbReference>
<dbReference type="OrthoDB" id="3552888at2759"/>
<dbReference type="PANTHER" id="PTHR35605">
    <property type="entry name" value="ECP2 EFFECTOR PROTEIN DOMAIN-CONTAINING PROTEIN-RELATED"/>
    <property type="match status" value="1"/>
</dbReference>
<reference evidence="2" key="1">
    <citation type="submission" date="2022-11" db="EMBL/GenBank/DDBJ databases">
        <authorList>
            <person name="Petersen C."/>
        </authorList>
    </citation>
    <scope>NUCLEOTIDE SEQUENCE</scope>
    <source>
        <strain evidence="2">IBT 23319</strain>
    </source>
</reference>
<gene>
    <name evidence="2" type="ORF">N7469_007526</name>
</gene>
<feature type="chain" id="PRO_5040973534" evidence="1">
    <location>
        <begin position="21"/>
        <end position="131"/>
    </location>
</feature>
<organism evidence="2 3">
    <name type="scientific">Penicillium citrinum</name>
    <dbReference type="NCBI Taxonomy" id="5077"/>
    <lineage>
        <taxon>Eukaryota</taxon>
        <taxon>Fungi</taxon>
        <taxon>Dikarya</taxon>
        <taxon>Ascomycota</taxon>
        <taxon>Pezizomycotina</taxon>
        <taxon>Eurotiomycetes</taxon>
        <taxon>Eurotiomycetidae</taxon>
        <taxon>Eurotiales</taxon>
        <taxon>Aspergillaceae</taxon>
        <taxon>Penicillium</taxon>
    </lineage>
</organism>
<evidence type="ECO:0000256" key="1">
    <source>
        <dbReference type="SAM" id="SignalP"/>
    </source>
</evidence>
<comment type="caution">
    <text evidence="2">The sequence shown here is derived from an EMBL/GenBank/DDBJ whole genome shotgun (WGS) entry which is preliminary data.</text>
</comment>
<feature type="signal peptide" evidence="1">
    <location>
        <begin position="1"/>
        <end position="20"/>
    </location>
</feature>
<dbReference type="Proteomes" id="UP001147733">
    <property type="component" value="Unassembled WGS sequence"/>
</dbReference>
<dbReference type="PANTHER" id="PTHR35605:SF1">
    <property type="entry name" value="ECP2 EFFECTOR PROTEIN DOMAIN-CONTAINING PROTEIN-RELATED"/>
    <property type="match status" value="1"/>
</dbReference>
<sequence>MKFQAILFILGALAASQVNAANGDTINCDGNPDSQSVRIDYLQDGIDYLNGLSGQPTAEANKCNRVSCSYGAGIYVCSDDGEDHTLKSWKTVGSVTTYIMNRCQEADTAGVVRGRLHSPDGWGVLVQEADC</sequence>
<name>A0A9W9NWL3_PENCI</name>